<reference evidence="2" key="1">
    <citation type="journal article" date="2019" name="Int. J. Syst. Evol. Microbiol.">
        <title>The Global Catalogue of Microorganisms (GCM) 10K type strain sequencing project: providing services to taxonomists for standard genome sequencing and annotation.</title>
        <authorList>
            <consortium name="The Broad Institute Genomics Platform"/>
            <consortium name="The Broad Institute Genome Sequencing Center for Infectious Disease"/>
            <person name="Wu L."/>
            <person name="Ma J."/>
        </authorList>
    </citation>
    <scope>NUCLEOTIDE SEQUENCE [LARGE SCALE GENOMIC DNA]</scope>
    <source>
        <strain evidence="2">JCM 13850</strain>
    </source>
</reference>
<evidence type="ECO:0000313" key="1">
    <source>
        <dbReference type="EMBL" id="GAA2165266.1"/>
    </source>
</evidence>
<sequence length="242" mass="26675">MHVEADDPHHDLWPDPDDVLGVLAYTRVRHRALLPATDEQRQRADQAATRLTIIRAVRTALDNEELSAIDDARAAGTQWAAIAELLGLEYPGSAMNRRNRLLGALEDPQRRRTPAAGNAVIVKRLRERDREGRAAAAIARRHGRIVEAAEALLAHADELEVSDECATIWLAGVRESLDIVRPTAREQQRLANYLGITIGEILSQALSEGIPPARTPEAHAALARASALRDELHQALYTESEQ</sequence>
<accession>A0ABP5M8G5</accession>
<gene>
    <name evidence="1" type="ORF">GCM10009727_83750</name>
</gene>
<evidence type="ECO:0000313" key="2">
    <source>
        <dbReference type="Proteomes" id="UP001501020"/>
    </source>
</evidence>
<dbReference type="EMBL" id="BAAAMR010000126">
    <property type="protein sequence ID" value="GAA2165266.1"/>
    <property type="molecule type" value="Genomic_DNA"/>
</dbReference>
<proteinExistence type="predicted"/>
<protein>
    <recommendedName>
        <fullName evidence="3">Transcriptional regulator</fullName>
    </recommendedName>
</protein>
<comment type="caution">
    <text evidence="1">The sequence shown here is derived from an EMBL/GenBank/DDBJ whole genome shotgun (WGS) entry which is preliminary data.</text>
</comment>
<name>A0ABP5M8G5_9ACTN</name>
<organism evidence="1 2">
    <name type="scientific">Actinomadura napierensis</name>
    <dbReference type="NCBI Taxonomy" id="267854"/>
    <lineage>
        <taxon>Bacteria</taxon>
        <taxon>Bacillati</taxon>
        <taxon>Actinomycetota</taxon>
        <taxon>Actinomycetes</taxon>
        <taxon>Streptosporangiales</taxon>
        <taxon>Thermomonosporaceae</taxon>
        <taxon>Actinomadura</taxon>
    </lineage>
</organism>
<dbReference type="RefSeq" id="WP_344281421.1">
    <property type="nucleotide sequence ID" value="NZ_BAAAMR010000126.1"/>
</dbReference>
<evidence type="ECO:0008006" key="3">
    <source>
        <dbReference type="Google" id="ProtNLM"/>
    </source>
</evidence>
<dbReference type="Proteomes" id="UP001501020">
    <property type="component" value="Unassembled WGS sequence"/>
</dbReference>
<keyword evidence="2" id="KW-1185">Reference proteome</keyword>